<feature type="region of interest" description="Disordered" evidence="1">
    <location>
        <begin position="54"/>
        <end position="78"/>
    </location>
</feature>
<gene>
    <name evidence="2" type="ORF">TPAB3V08_LOCUS2368</name>
</gene>
<comment type="caution">
    <text evidence="2">The sequence shown here is derived from an EMBL/GenBank/DDBJ whole genome shotgun (WGS) entry which is preliminary data.</text>
</comment>
<evidence type="ECO:0000313" key="3">
    <source>
        <dbReference type="Proteomes" id="UP001153148"/>
    </source>
</evidence>
<organism evidence="2 3">
    <name type="scientific">Timema podura</name>
    <name type="common">Walking stick</name>
    <dbReference type="NCBI Taxonomy" id="61482"/>
    <lineage>
        <taxon>Eukaryota</taxon>
        <taxon>Metazoa</taxon>
        <taxon>Ecdysozoa</taxon>
        <taxon>Arthropoda</taxon>
        <taxon>Hexapoda</taxon>
        <taxon>Insecta</taxon>
        <taxon>Pterygota</taxon>
        <taxon>Neoptera</taxon>
        <taxon>Polyneoptera</taxon>
        <taxon>Phasmatodea</taxon>
        <taxon>Timematodea</taxon>
        <taxon>Timematoidea</taxon>
        <taxon>Timematidae</taxon>
        <taxon>Timema</taxon>
    </lineage>
</organism>
<evidence type="ECO:0000256" key="1">
    <source>
        <dbReference type="SAM" id="MobiDB-lite"/>
    </source>
</evidence>
<feature type="compositionally biased region" description="Basic and acidic residues" evidence="1">
    <location>
        <begin position="54"/>
        <end position="63"/>
    </location>
</feature>
<accession>A0ABN7NHK0</accession>
<name>A0ABN7NHK0_TIMPD</name>
<protein>
    <submittedName>
        <fullName evidence="2">Uncharacterized protein</fullName>
    </submittedName>
</protein>
<evidence type="ECO:0000313" key="2">
    <source>
        <dbReference type="EMBL" id="CAG2055363.1"/>
    </source>
</evidence>
<feature type="compositionally biased region" description="Basic and acidic residues" evidence="1">
    <location>
        <begin position="1"/>
        <end position="10"/>
    </location>
</feature>
<keyword evidence="3" id="KW-1185">Reference proteome</keyword>
<feature type="region of interest" description="Disordered" evidence="1">
    <location>
        <begin position="1"/>
        <end position="20"/>
    </location>
</feature>
<dbReference type="Proteomes" id="UP001153148">
    <property type="component" value="Unassembled WGS sequence"/>
</dbReference>
<feature type="compositionally biased region" description="Polar residues" evidence="1">
    <location>
        <begin position="64"/>
        <end position="78"/>
    </location>
</feature>
<sequence>MLADPRKGVHEPQFGNQFSRFPTKWTGTAVIHPQLTRTIQESIQRTNGVPVIDSRDVLSKEGDSTSFLATKEQTNPQE</sequence>
<proteinExistence type="predicted"/>
<reference evidence="2" key="1">
    <citation type="submission" date="2021-03" db="EMBL/GenBank/DDBJ databases">
        <authorList>
            <person name="Tran Van P."/>
        </authorList>
    </citation>
    <scope>NUCLEOTIDE SEQUENCE</scope>
</reference>
<dbReference type="EMBL" id="CAJPIN010002389">
    <property type="protein sequence ID" value="CAG2055363.1"/>
    <property type="molecule type" value="Genomic_DNA"/>
</dbReference>